<evidence type="ECO:0008006" key="2">
    <source>
        <dbReference type="Google" id="ProtNLM"/>
    </source>
</evidence>
<dbReference type="EMBL" id="CACRTW010000049">
    <property type="protein sequence ID" value="VYU34396.1"/>
    <property type="molecule type" value="Genomic_DNA"/>
</dbReference>
<proteinExistence type="predicted"/>
<protein>
    <recommendedName>
        <fullName evidence="2">Mobilization protein</fullName>
    </recommendedName>
</protein>
<dbReference type="AlphaFoldDB" id="A0A6N3DY70"/>
<reference evidence="1" key="1">
    <citation type="submission" date="2019-11" db="EMBL/GenBank/DDBJ databases">
        <authorList>
            <person name="Feng L."/>
        </authorList>
    </citation>
    <scope>NUCLEOTIDE SEQUENCE</scope>
    <source>
        <strain evidence="1">CaerofaciensLFYP39</strain>
    </source>
</reference>
<gene>
    <name evidence="1" type="ORF">CALFYP39_02076</name>
</gene>
<dbReference type="RefSeq" id="WP_118334670.1">
    <property type="nucleotide sequence ID" value="NZ_CACRTW010000049.1"/>
</dbReference>
<name>A0A6N3DY70_9ACTN</name>
<evidence type="ECO:0000313" key="1">
    <source>
        <dbReference type="EMBL" id="VYU34396.1"/>
    </source>
</evidence>
<accession>A0A6N3DY70</accession>
<sequence>MSKKPRKKQLKEARIEARSTIEEADAIRALAKGLNMSITEYILYKTLYETHASSGSTLRSIWDELIAISVQLSELNSNAKAIAGQSRAAEARRLSMAIFAAIDTVEPNLVDACERLSRAIEAEYPAERRRDALS</sequence>
<organism evidence="1">
    <name type="scientific">Collinsella aerofaciens</name>
    <dbReference type="NCBI Taxonomy" id="74426"/>
    <lineage>
        <taxon>Bacteria</taxon>
        <taxon>Bacillati</taxon>
        <taxon>Actinomycetota</taxon>
        <taxon>Coriobacteriia</taxon>
        <taxon>Coriobacteriales</taxon>
        <taxon>Coriobacteriaceae</taxon>
        <taxon>Collinsella</taxon>
    </lineage>
</organism>